<sequence length="139" mass="15024">MLFTSFIASVLLATASLTSAAPINAPQELIVFSPPITSPTAAEAWRAGTHQIVKWSKQPIPFFNANTGVLLLGHMKNGSENLDVEHPLASGFPINTGSVEFTLPKNIPERSDYFVVCKFHSSNLFGDSGNKSPKFKIHA</sequence>
<gene>
    <name evidence="4" type="ORF">CVT24_011041</name>
</gene>
<evidence type="ECO:0000256" key="2">
    <source>
        <dbReference type="SAM" id="SignalP"/>
    </source>
</evidence>
<dbReference type="Proteomes" id="UP000284842">
    <property type="component" value="Unassembled WGS sequence"/>
</dbReference>
<dbReference type="InterPro" id="IPR018466">
    <property type="entry name" value="Kre9/Knh1-like_N"/>
</dbReference>
<dbReference type="EMBL" id="NHTK01006073">
    <property type="protein sequence ID" value="PPQ65146.1"/>
    <property type="molecule type" value="Genomic_DNA"/>
</dbReference>
<evidence type="ECO:0000313" key="4">
    <source>
        <dbReference type="EMBL" id="PPQ65146.1"/>
    </source>
</evidence>
<keyword evidence="1 2" id="KW-0732">Signal</keyword>
<dbReference type="InParanoid" id="A0A409VFW7"/>
<evidence type="ECO:0000313" key="5">
    <source>
        <dbReference type="Proteomes" id="UP000284842"/>
    </source>
</evidence>
<proteinExistence type="predicted"/>
<comment type="caution">
    <text evidence="4">The sequence shown here is derived from an EMBL/GenBank/DDBJ whole genome shotgun (WGS) entry which is preliminary data.</text>
</comment>
<protein>
    <recommendedName>
        <fullName evidence="3">Yeast cell wall synthesis Kre9/Knh1-like N-terminal domain-containing protein</fullName>
    </recommendedName>
</protein>
<feature type="domain" description="Yeast cell wall synthesis Kre9/Knh1-like N-terminal" evidence="3">
    <location>
        <begin position="38"/>
        <end position="119"/>
    </location>
</feature>
<dbReference type="Pfam" id="PF10342">
    <property type="entry name" value="Kre9_KNH"/>
    <property type="match status" value="1"/>
</dbReference>
<dbReference type="OrthoDB" id="3199367at2759"/>
<name>A0A409VFW7_9AGAR</name>
<feature type="chain" id="PRO_5019537740" description="Yeast cell wall synthesis Kre9/Knh1-like N-terminal domain-containing protein" evidence="2">
    <location>
        <begin position="21"/>
        <end position="139"/>
    </location>
</feature>
<accession>A0A409VFW7</accession>
<dbReference type="STRING" id="181874.A0A409VFW7"/>
<evidence type="ECO:0000256" key="1">
    <source>
        <dbReference type="ARBA" id="ARBA00022729"/>
    </source>
</evidence>
<keyword evidence="5" id="KW-1185">Reference proteome</keyword>
<reference evidence="4 5" key="1">
    <citation type="journal article" date="2018" name="Evol. Lett.">
        <title>Horizontal gene cluster transfer increased hallucinogenic mushroom diversity.</title>
        <authorList>
            <person name="Reynolds H.T."/>
            <person name="Vijayakumar V."/>
            <person name="Gluck-Thaler E."/>
            <person name="Korotkin H.B."/>
            <person name="Matheny P.B."/>
            <person name="Slot J.C."/>
        </authorList>
    </citation>
    <scope>NUCLEOTIDE SEQUENCE [LARGE SCALE GENOMIC DNA]</scope>
    <source>
        <strain evidence="4 5">2629</strain>
    </source>
</reference>
<evidence type="ECO:0000259" key="3">
    <source>
        <dbReference type="Pfam" id="PF10342"/>
    </source>
</evidence>
<dbReference type="AlphaFoldDB" id="A0A409VFW7"/>
<organism evidence="4 5">
    <name type="scientific">Panaeolus cyanescens</name>
    <dbReference type="NCBI Taxonomy" id="181874"/>
    <lineage>
        <taxon>Eukaryota</taxon>
        <taxon>Fungi</taxon>
        <taxon>Dikarya</taxon>
        <taxon>Basidiomycota</taxon>
        <taxon>Agaricomycotina</taxon>
        <taxon>Agaricomycetes</taxon>
        <taxon>Agaricomycetidae</taxon>
        <taxon>Agaricales</taxon>
        <taxon>Agaricineae</taxon>
        <taxon>Galeropsidaceae</taxon>
        <taxon>Panaeolus</taxon>
    </lineage>
</organism>
<feature type="signal peptide" evidence="2">
    <location>
        <begin position="1"/>
        <end position="20"/>
    </location>
</feature>